<reference evidence="3" key="1">
    <citation type="submission" date="2016-11" db="UniProtKB">
        <authorList>
            <consortium name="WormBaseParasite"/>
        </authorList>
    </citation>
    <scope>IDENTIFICATION</scope>
</reference>
<dbReference type="AlphaFoldDB" id="A0A1I8BKS0"/>
<keyword evidence="2" id="KW-1185">Reference proteome</keyword>
<organism evidence="2 3">
    <name type="scientific">Meloidogyne hapla</name>
    <name type="common">Root-knot nematode worm</name>
    <dbReference type="NCBI Taxonomy" id="6305"/>
    <lineage>
        <taxon>Eukaryota</taxon>
        <taxon>Metazoa</taxon>
        <taxon>Ecdysozoa</taxon>
        <taxon>Nematoda</taxon>
        <taxon>Chromadorea</taxon>
        <taxon>Rhabditida</taxon>
        <taxon>Tylenchina</taxon>
        <taxon>Tylenchomorpha</taxon>
        <taxon>Tylenchoidea</taxon>
        <taxon>Meloidogynidae</taxon>
        <taxon>Meloidogyninae</taxon>
        <taxon>Meloidogyne</taxon>
    </lineage>
</organism>
<dbReference type="WBParaSite" id="MhA1_Contig2791.frz3.gene4">
    <property type="protein sequence ID" value="MhA1_Contig2791.frz3.gene4"/>
    <property type="gene ID" value="MhA1_Contig2791.frz3.gene4"/>
</dbReference>
<evidence type="ECO:0000256" key="1">
    <source>
        <dbReference type="SAM" id="MobiDB-lite"/>
    </source>
</evidence>
<sequence>MEIYNPIKNQWDFGAPMVTHEGGVAAVVVPTMPRMHTSRTNNNNNSSGTKRPYNFDDCGEDGGGGPSTSRRMSEQIE</sequence>
<name>A0A1I8BKS0_MELHA</name>
<accession>A0A1I8BKS0</accession>
<feature type="region of interest" description="Disordered" evidence="1">
    <location>
        <begin position="35"/>
        <end position="77"/>
    </location>
</feature>
<proteinExistence type="predicted"/>
<dbReference type="Proteomes" id="UP000095281">
    <property type="component" value="Unplaced"/>
</dbReference>
<evidence type="ECO:0000313" key="3">
    <source>
        <dbReference type="WBParaSite" id="MhA1_Contig2791.frz3.gene4"/>
    </source>
</evidence>
<protein>
    <submittedName>
        <fullName evidence="3">Nodule inception protein</fullName>
    </submittedName>
</protein>
<evidence type="ECO:0000313" key="2">
    <source>
        <dbReference type="Proteomes" id="UP000095281"/>
    </source>
</evidence>